<dbReference type="PROSITE" id="PS50887">
    <property type="entry name" value="GGDEF"/>
    <property type="match status" value="1"/>
</dbReference>
<dbReference type="GO" id="GO:0071111">
    <property type="term" value="F:cyclic-guanylate-specific phosphodiesterase activity"/>
    <property type="evidence" value="ECO:0007669"/>
    <property type="project" value="InterPro"/>
</dbReference>
<dbReference type="NCBIfam" id="TIGR00254">
    <property type="entry name" value="GGDEF"/>
    <property type="match status" value="1"/>
</dbReference>
<organism evidence="4 5">
    <name type="scientific">Lautropia dentalis</name>
    <dbReference type="NCBI Taxonomy" id="2490857"/>
    <lineage>
        <taxon>Bacteria</taxon>
        <taxon>Pseudomonadati</taxon>
        <taxon>Pseudomonadota</taxon>
        <taxon>Betaproteobacteria</taxon>
        <taxon>Burkholderiales</taxon>
        <taxon>Burkholderiaceae</taxon>
        <taxon>Lautropia</taxon>
    </lineage>
</organism>
<dbReference type="AlphaFoldDB" id="A0A426FMS5"/>
<reference evidence="4 5" key="1">
    <citation type="submission" date="2018-11" db="EMBL/GenBank/DDBJ databases">
        <title>Genome sequencing of Lautropia sp. KCOM 2505 (= ChDC F240).</title>
        <authorList>
            <person name="Kook J.-K."/>
            <person name="Park S.-N."/>
            <person name="Lim Y.K."/>
        </authorList>
    </citation>
    <scope>NUCLEOTIDE SEQUENCE [LARGE SCALE GENOMIC DNA]</scope>
    <source>
        <strain evidence="4 5">KCOM 2505</strain>
    </source>
</reference>
<dbReference type="EMBL" id="RRUE01000002">
    <property type="protein sequence ID" value="RRN43981.1"/>
    <property type="molecule type" value="Genomic_DNA"/>
</dbReference>
<evidence type="ECO:0000256" key="1">
    <source>
        <dbReference type="SAM" id="Phobius"/>
    </source>
</evidence>
<dbReference type="InterPro" id="IPR043128">
    <property type="entry name" value="Rev_trsase/Diguanyl_cyclase"/>
</dbReference>
<gene>
    <name evidence="4" type="ORF">EHV23_11375</name>
</gene>
<keyword evidence="1" id="KW-0812">Transmembrane</keyword>
<feature type="transmembrane region" description="Helical" evidence="1">
    <location>
        <begin position="20"/>
        <end position="39"/>
    </location>
</feature>
<dbReference type="Pfam" id="PF00990">
    <property type="entry name" value="GGDEF"/>
    <property type="match status" value="1"/>
</dbReference>
<keyword evidence="5" id="KW-1185">Reference proteome</keyword>
<keyword evidence="1" id="KW-0472">Membrane</keyword>
<dbReference type="InterPro" id="IPR001633">
    <property type="entry name" value="EAL_dom"/>
</dbReference>
<dbReference type="SMART" id="SM00052">
    <property type="entry name" value="EAL"/>
    <property type="match status" value="1"/>
</dbReference>
<sequence>MKAAAQRTGGSGSGFMRALAVLGIVALLAAPTAYFHFYWQQVEGEMLDRVQADAQFLAVGVRHHADDANNGTATVPARATAPSADTALAIRQLMHRLPVPEFEGRRVLRDATGRVLAQTGAPLPGPVFSVTVPWRDATGAMGELEMTRSSRSVLWHMLGVGSLVLVLGALIALVTVQGARRSRGRPEGFGDRDGATGVLARQGVLARDAFMDSVREAIERSGRDGTECTLFHLDLDHFKMINGAVGQTYADLLLEQVARVVRRRIDEMAEQVGLPPVVMGAPGGDVLLLLVEALPKSAQVTEAFARGVLDALGSTFEVGPYQLYLTASVGVSHRAGRALSAEKLVREAELAKIFAKNQGCGSYAIHDQNMDAEAEQRSEMGQALRQALLNDEFVLYYQPKVHMVTGAVTGVEALLRWQPEGKPLVMPDRFIPVLEETGLIVQAGAWVLQEACRQLMVWRSHGMPPIGVAVNVSARQLQSPGFVELVERVLKETRLEPRWLELELTETIFVDNASDNVRVLRRLADLGVSLAIDDFGTGHSSLSYLSNFSPRTLKIDRSFLSEAEDGSDNVVIARAIIALGHGMGLNVVAEGVETEAQADFLRGYGCDQMQGFLLSRPQPAERMEQWLRARIQSQQSLEEARRAAVF</sequence>
<feature type="transmembrane region" description="Helical" evidence="1">
    <location>
        <begin position="153"/>
        <end position="176"/>
    </location>
</feature>
<dbReference type="InterPro" id="IPR050706">
    <property type="entry name" value="Cyclic-di-GMP_PDE-like"/>
</dbReference>
<dbReference type="Pfam" id="PF00563">
    <property type="entry name" value="EAL"/>
    <property type="match status" value="1"/>
</dbReference>
<dbReference type="SUPFAM" id="SSF141868">
    <property type="entry name" value="EAL domain-like"/>
    <property type="match status" value="1"/>
</dbReference>
<evidence type="ECO:0000259" key="3">
    <source>
        <dbReference type="PROSITE" id="PS50887"/>
    </source>
</evidence>
<dbReference type="Gene3D" id="3.30.70.270">
    <property type="match status" value="1"/>
</dbReference>
<dbReference type="Gene3D" id="3.20.20.450">
    <property type="entry name" value="EAL domain"/>
    <property type="match status" value="1"/>
</dbReference>
<dbReference type="Proteomes" id="UP000270261">
    <property type="component" value="Unassembled WGS sequence"/>
</dbReference>
<dbReference type="InterPro" id="IPR035919">
    <property type="entry name" value="EAL_sf"/>
</dbReference>
<dbReference type="SUPFAM" id="SSF55073">
    <property type="entry name" value="Nucleotide cyclase"/>
    <property type="match status" value="1"/>
</dbReference>
<name>A0A426FMS5_9BURK</name>
<dbReference type="CDD" id="cd01948">
    <property type="entry name" value="EAL"/>
    <property type="match status" value="1"/>
</dbReference>
<proteinExistence type="predicted"/>
<evidence type="ECO:0000313" key="4">
    <source>
        <dbReference type="EMBL" id="RRN43981.1"/>
    </source>
</evidence>
<dbReference type="PANTHER" id="PTHR33121">
    <property type="entry name" value="CYCLIC DI-GMP PHOSPHODIESTERASE PDEF"/>
    <property type="match status" value="1"/>
</dbReference>
<dbReference type="CDD" id="cd01949">
    <property type="entry name" value="GGDEF"/>
    <property type="match status" value="1"/>
</dbReference>
<dbReference type="InterPro" id="IPR029787">
    <property type="entry name" value="Nucleotide_cyclase"/>
</dbReference>
<comment type="caution">
    <text evidence="4">The sequence shown here is derived from an EMBL/GenBank/DDBJ whole genome shotgun (WGS) entry which is preliminary data.</text>
</comment>
<evidence type="ECO:0000259" key="2">
    <source>
        <dbReference type="PROSITE" id="PS50883"/>
    </source>
</evidence>
<keyword evidence="1" id="KW-1133">Transmembrane helix</keyword>
<dbReference type="InterPro" id="IPR000160">
    <property type="entry name" value="GGDEF_dom"/>
</dbReference>
<accession>A0A426FMS5</accession>
<dbReference type="SMART" id="SM00267">
    <property type="entry name" value="GGDEF"/>
    <property type="match status" value="1"/>
</dbReference>
<protein>
    <submittedName>
        <fullName evidence="4">Bifunctional diguanylate cyclase/phosphodiesterase</fullName>
    </submittedName>
</protein>
<dbReference type="PANTHER" id="PTHR33121:SF70">
    <property type="entry name" value="SIGNALING PROTEIN YKOW"/>
    <property type="match status" value="1"/>
</dbReference>
<evidence type="ECO:0000313" key="5">
    <source>
        <dbReference type="Proteomes" id="UP000270261"/>
    </source>
</evidence>
<feature type="domain" description="EAL" evidence="2">
    <location>
        <begin position="377"/>
        <end position="631"/>
    </location>
</feature>
<dbReference type="PROSITE" id="PS50883">
    <property type="entry name" value="EAL"/>
    <property type="match status" value="1"/>
</dbReference>
<feature type="domain" description="GGDEF" evidence="3">
    <location>
        <begin position="226"/>
        <end position="368"/>
    </location>
</feature>